<dbReference type="InterPro" id="IPR038606">
    <property type="entry name" value="To_sf"/>
</dbReference>
<dbReference type="PANTHER" id="PTHR11008:SF29">
    <property type="entry name" value="IP17226P"/>
    <property type="match status" value="1"/>
</dbReference>
<name>A0A1B6LZX0_9HEMI</name>
<gene>
    <name evidence="2" type="ORF">g.11893</name>
</gene>
<feature type="signal peptide" evidence="1">
    <location>
        <begin position="1"/>
        <end position="18"/>
    </location>
</feature>
<reference evidence="2" key="1">
    <citation type="submission" date="2015-11" db="EMBL/GenBank/DDBJ databases">
        <title>De novo transcriptome assembly of four potential Pierce s Disease insect vectors from Arizona vineyards.</title>
        <authorList>
            <person name="Tassone E.E."/>
        </authorList>
    </citation>
    <scope>NUCLEOTIDE SEQUENCE</scope>
</reference>
<protein>
    <recommendedName>
        <fullName evidence="3">Lipid-binding serum glycoprotein N-terminal domain-containing protein</fullName>
    </recommendedName>
</protein>
<feature type="chain" id="PRO_5008587784" description="Lipid-binding serum glycoprotein N-terminal domain-containing protein" evidence="1">
    <location>
        <begin position="19"/>
        <end position="266"/>
    </location>
</feature>
<evidence type="ECO:0000313" key="2">
    <source>
        <dbReference type="EMBL" id="JAT29184.1"/>
    </source>
</evidence>
<dbReference type="GO" id="GO:0005615">
    <property type="term" value="C:extracellular space"/>
    <property type="evidence" value="ECO:0007669"/>
    <property type="project" value="TreeGrafter"/>
</dbReference>
<keyword evidence="1" id="KW-0732">Signal</keyword>
<proteinExistence type="predicted"/>
<evidence type="ECO:0008006" key="3">
    <source>
        <dbReference type="Google" id="ProtNLM"/>
    </source>
</evidence>
<organism evidence="2">
    <name type="scientific">Graphocephala atropunctata</name>
    <dbReference type="NCBI Taxonomy" id="36148"/>
    <lineage>
        <taxon>Eukaryota</taxon>
        <taxon>Metazoa</taxon>
        <taxon>Ecdysozoa</taxon>
        <taxon>Arthropoda</taxon>
        <taxon>Hexapoda</taxon>
        <taxon>Insecta</taxon>
        <taxon>Pterygota</taxon>
        <taxon>Neoptera</taxon>
        <taxon>Paraneoptera</taxon>
        <taxon>Hemiptera</taxon>
        <taxon>Auchenorrhyncha</taxon>
        <taxon>Membracoidea</taxon>
        <taxon>Cicadellidae</taxon>
        <taxon>Cicadellinae</taxon>
        <taxon>Cicadellini</taxon>
        <taxon>Graphocephala</taxon>
    </lineage>
</organism>
<dbReference type="PANTHER" id="PTHR11008">
    <property type="entry name" value="PROTEIN TAKEOUT-LIKE PROTEIN"/>
    <property type="match status" value="1"/>
</dbReference>
<dbReference type="EMBL" id="GEBQ01010793">
    <property type="protein sequence ID" value="JAT29184.1"/>
    <property type="molecule type" value="Transcribed_RNA"/>
</dbReference>
<accession>A0A1B6LZX0</accession>
<dbReference type="SMART" id="SM00700">
    <property type="entry name" value="JHBP"/>
    <property type="match status" value="1"/>
</dbReference>
<sequence length="266" mass="29479">MWKLIVVVIILTATRLMSESREETSSFLSRGVNDEDVFDEPGKKVVNITDVLYHCLLRLQKCMRDPDNPYNIIPLDPFEFSLDQLVQRQTIQLTGSINGTVTGLSQYNIRYMLVAMATNSAKLWAILPQLSLTGSYNISGTAANVLPLYGAGPYSAEMKNISVEITTRMSGSQNSTNVTMTEFSVKFKPASVEVTLEGFLGGGFLGQLMEGFLQDSVLQFVNRARKLIIDDLRHTTTAAVNSRLVGYNISHVISFLTRFGNITDTC</sequence>
<dbReference type="AlphaFoldDB" id="A0A1B6LZX0"/>
<dbReference type="Gene3D" id="3.15.10.30">
    <property type="entry name" value="Haemolymph juvenile hormone binding protein"/>
    <property type="match status" value="1"/>
</dbReference>
<dbReference type="Pfam" id="PF06585">
    <property type="entry name" value="JHBP"/>
    <property type="match status" value="1"/>
</dbReference>
<dbReference type="InterPro" id="IPR010562">
    <property type="entry name" value="Haemolymph_juvenile_hormone-bd"/>
</dbReference>
<evidence type="ECO:0000256" key="1">
    <source>
        <dbReference type="SAM" id="SignalP"/>
    </source>
</evidence>